<protein>
    <submittedName>
        <fullName evidence="4">Phosphatases II</fullName>
    </submittedName>
</protein>
<dbReference type="PANTHER" id="PTHR46588:SF1">
    <property type="entry name" value="SERINE_THREONINE_TYROSINE-INTERACTING PROTEIN"/>
    <property type="match status" value="1"/>
</dbReference>
<dbReference type="PANTHER" id="PTHR46588">
    <property type="entry name" value="SERINE/THREONINE/TYROSINE-INTERACTING PROTEIN"/>
    <property type="match status" value="1"/>
</dbReference>
<keyword evidence="5" id="KW-1185">Reference proteome</keyword>
<gene>
    <name evidence="4" type="ORF">FA10DRAFT_224160</name>
</gene>
<proteinExistence type="inferred from homology"/>
<dbReference type="STRING" id="215250.A0A316YPD0"/>
<dbReference type="Gene3D" id="3.90.190.10">
    <property type="entry name" value="Protein tyrosine phosphatase superfamily"/>
    <property type="match status" value="1"/>
</dbReference>
<accession>A0A316YPD0</accession>
<dbReference type="PROSITE" id="PS50056">
    <property type="entry name" value="TYR_PHOSPHATASE_2"/>
    <property type="match status" value="1"/>
</dbReference>
<dbReference type="Proteomes" id="UP000245768">
    <property type="component" value="Unassembled WGS sequence"/>
</dbReference>
<dbReference type="InterPro" id="IPR000340">
    <property type="entry name" value="Dual-sp_phosphatase_cat-dom"/>
</dbReference>
<dbReference type="InterPro" id="IPR029021">
    <property type="entry name" value="Prot-tyrosine_phosphatase-like"/>
</dbReference>
<evidence type="ECO:0000313" key="4">
    <source>
        <dbReference type="EMBL" id="PWN89913.1"/>
    </source>
</evidence>
<dbReference type="GO" id="GO:0062026">
    <property type="term" value="P:negative regulation of SCF-dependent proteasomal ubiquitin-dependent catabolic process"/>
    <property type="evidence" value="ECO:0007669"/>
    <property type="project" value="TreeGrafter"/>
</dbReference>
<dbReference type="SUPFAM" id="SSF52799">
    <property type="entry name" value="(Phosphotyrosine protein) phosphatases II"/>
    <property type="match status" value="1"/>
</dbReference>
<dbReference type="GO" id="GO:1990444">
    <property type="term" value="F:F-box domain binding"/>
    <property type="evidence" value="ECO:0007669"/>
    <property type="project" value="TreeGrafter"/>
</dbReference>
<dbReference type="GeneID" id="37040514"/>
<dbReference type="GO" id="GO:0140096">
    <property type="term" value="F:catalytic activity, acting on a protein"/>
    <property type="evidence" value="ECO:0007669"/>
    <property type="project" value="UniProtKB-ARBA"/>
</dbReference>
<dbReference type="AlphaFoldDB" id="A0A316YPD0"/>
<dbReference type="InterPro" id="IPR052449">
    <property type="entry name" value="STYX-Interacting_Phosphatase"/>
</dbReference>
<dbReference type="SMART" id="SM00195">
    <property type="entry name" value="DSPc"/>
    <property type="match status" value="1"/>
</dbReference>
<feature type="non-terminal residue" evidence="4">
    <location>
        <position position="150"/>
    </location>
</feature>
<dbReference type="GO" id="GO:0005737">
    <property type="term" value="C:cytoplasm"/>
    <property type="evidence" value="ECO:0007669"/>
    <property type="project" value="TreeGrafter"/>
</dbReference>
<evidence type="ECO:0000256" key="1">
    <source>
        <dbReference type="ARBA" id="ARBA00009649"/>
    </source>
</evidence>
<feature type="non-terminal residue" evidence="4">
    <location>
        <position position="1"/>
    </location>
</feature>
<name>A0A316YPD0_9BASI</name>
<dbReference type="InterPro" id="IPR000387">
    <property type="entry name" value="Tyr_Pase_dom"/>
</dbReference>
<evidence type="ECO:0000259" key="2">
    <source>
        <dbReference type="PROSITE" id="PS50054"/>
    </source>
</evidence>
<dbReference type="OrthoDB" id="2017893at2759"/>
<dbReference type="InterPro" id="IPR020422">
    <property type="entry name" value="TYR_PHOSPHATASE_DUAL_dom"/>
</dbReference>
<feature type="domain" description="Tyrosine specific protein phosphatases" evidence="3">
    <location>
        <begin position="75"/>
        <end position="136"/>
    </location>
</feature>
<dbReference type="RefSeq" id="XP_025377111.1">
    <property type="nucleotide sequence ID" value="XM_025518598.1"/>
</dbReference>
<feature type="domain" description="Tyrosine-protein phosphatase" evidence="2">
    <location>
        <begin position="11"/>
        <end position="150"/>
    </location>
</feature>
<dbReference type="PROSITE" id="PS50054">
    <property type="entry name" value="TYR_PHOSPHATASE_DUAL"/>
    <property type="match status" value="1"/>
</dbReference>
<evidence type="ECO:0000259" key="3">
    <source>
        <dbReference type="PROSITE" id="PS50056"/>
    </source>
</evidence>
<dbReference type="EMBL" id="KZ819636">
    <property type="protein sequence ID" value="PWN89913.1"/>
    <property type="molecule type" value="Genomic_DNA"/>
</dbReference>
<reference evidence="4 5" key="1">
    <citation type="journal article" date="2018" name="Mol. Biol. Evol.">
        <title>Broad Genomic Sampling Reveals a Smut Pathogenic Ancestry of the Fungal Clade Ustilaginomycotina.</title>
        <authorList>
            <person name="Kijpornyongpan T."/>
            <person name="Mondo S.J."/>
            <person name="Barry K."/>
            <person name="Sandor L."/>
            <person name="Lee J."/>
            <person name="Lipzen A."/>
            <person name="Pangilinan J."/>
            <person name="LaButti K."/>
            <person name="Hainaut M."/>
            <person name="Henrissat B."/>
            <person name="Grigoriev I.V."/>
            <person name="Spatafora J.W."/>
            <person name="Aime M.C."/>
        </authorList>
    </citation>
    <scope>NUCLEOTIDE SEQUENCE [LARGE SCALE GENOMIC DNA]</scope>
    <source>
        <strain evidence="4 5">MCA 4198</strain>
    </source>
</reference>
<organism evidence="4 5">
    <name type="scientific">Acaromyces ingoldii</name>
    <dbReference type="NCBI Taxonomy" id="215250"/>
    <lineage>
        <taxon>Eukaryota</taxon>
        <taxon>Fungi</taxon>
        <taxon>Dikarya</taxon>
        <taxon>Basidiomycota</taxon>
        <taxon>Ustilaginomycotina</taxon>
        <taxon>Exobasidiomycetes</taxon>
        <taxon>Exobasidiales</taxon>
        <taxon>Cryptobasidiaceae</taxon>
        <taxon>Acaromyces</taxon>
    </lineage>
</organism>
<sequence length="150" mass="17026">GLSWRYEMRRQCQEILPEALYLGPADSGRYLPPLHALGITAIVIVRTDVEAPFLKPRFPNQFQYAVFDVGDRFEQNLIRIVPELVSFIDGATRDGGKVLVHDDNGISRAPALVIMYLMEKFSVSYDVAAAHVQERRYCVHLNEGFVVQCK</sequence>
<dbReference type="Pfam" id="PF00782">
    <property type="entry name" value="DSPc"/>
    <property type="match status" value="1"/>
</dbReference>
<evidence type="ECO:0000313" key="5">
    <source>
        <dbReference type="Proteomes" id="UP000245768"/>
    </source>
</evidence>
<dbReference type="GO" id="GO:0005654">
    <property type="term" value="C:nucleoplasm"/>
    <property type="evidence" value="ECO:0007669"/>
    <property type="project" value="TreeGrafter"/>
</dbReference>
<comment type="similarity">
    <text evidence="1">Belongs to the protein-tyrosine phosphatase family. Non-receptor class subfamily.</text>
</comment>
<dbReference type="InParanoid" id="A0A316YPD0"/>
<dbReference type="GO" id="GO:0070372">
    <property type="term" value="P:regulation of ERK1 and ERK2 cascade"/>
    <property type="evidence" value="ECO:0007669"/>
    <property type="project" value="TreeGrafter"/>
</dbReference>